<dbReference type="EMBL" id="MN739942">
    <property type="protein sequence ID" value="QHT78876.1"/>
    <property type="molecule type" value="Genomic_DNA"/>
</dbReference>
<proteinExistence type="predicted"/>
<dbReference type="AlphaFoldDB" id="A0A6C0HFF4"/>
<evidence type="ECO:0000313" key="1">
    <source>
        <dbReference type="EMBL" id="QHT78876.1"/>
    </source>
</evidence>
<protein>
    <submittedName>
        <fullName evidence="1">Uncharacterized protein</fullName>
    </submittedName>
</protein>
<name>A0A6C0HFF4_9ZZZZ</name>
<reference evidence="1" key="1">
    <citation type="journal article" date="2020" name="Nature">
        <title>Giant virus diversity and host interactions through global metagenomics.</title>
        <authorList>
            <person name="Schulz F."/>
            <person name="Roux S."/>
            <person name="Paez-Espino D."/>
            <person name="Jungbluth S."/>
            <person name="Walsh D.A."/>
            <person name="Denef V.J."/>
            <person name="McMahon K.D."/>
            <person name="Konstantinidis K.T."/>
            <person name="Eloe-Fadrosh E.A."/>
            <person name="Kyrpides N.C."/>
            <person name="Woyke T."/>
        </authorList>
    </citation>
    <scope>NUCLEOTIDE SEQUENCE</scope>
    <source>
        <strain evidence="1">GVMAG-M-3300023179-97</strain>
    </source>
</reference>
<sequence>MELCHRCHIPFEREHIKIRTESNQVFHKICSQKYTLEPQNIITVAIMMHTLKIQQLFFICLFLKRTIQNLPLPKSNNLLIPYLDLTTRTSIKREYKKWKTIYYELTGKHFYKIRSTSYF</sequence>
<accession>A0A6C0HFF4</accession>
<organism evidence="1">
    <name type="scientific">viral metagenome</name>
    <dbReference type="NCBI Taxonomy" id="1070528"/>
    <lineage>
        <taxon>unclassified sequences</taxon>
        <taxon>metagenomes</taxon>
        <taxon>organismal metagenomes</taxon>
    </lineage>
</organism>